<reference evidence="2 3" key="1">
    <citation type="journal article" date="2019" name="Sci. Rep.">
        <title>Orb-weaving spider Araneus ventricosus genome elucidates the spidroin gene catalogue.</title>
        <authorList>
            <person name="Kono N."/>
            <person name="Nakamura H."/>
            <person name="Ohtoshi R."/>
            <person name="Moran D.A.P."/>
            <person name="Shinohara A."/>
            <person name="Yoshida Y."/>
            <person name="Fujiwara M."/>
            <person name="Mori M."/>
            <person name="Tomita M."/>
            <person name="Arakawa K."/>
        </authorList>
    </citation>
    <scope>NUCLEOTIDE SEQUENCE [LARGE SCALE GENOMIC DNA]</scope>
</reference>
<evidence type="ECO:0000256" key="1">
    <source>
        <dbReference type="SAM" id="MobiDB-lite"/>
    </source>
</evidence>
<keyword evidence="3" id="KW-1185">Reference proteome</keyword>
<feature type="region of interest" description="Disordered" evidence="1">
    <location>
        <begin position="50"/>
        <end position="99"/>
    </location>
</feature>
<comment type="caution">
    <text evidence="2">The sequence shown here is derived from an EMBL/GenBank/DDBJ whole genome shotgun (WGS) entry which is preliminary data.</text>
</comment>
<organism evidence="2 3">
    <name type="scientific">Araneus ventricosus</name>
    <name type="common">Orbweaver spider</name>
    <name type="synonym">Epeira ventricosa</name>
    <dbReference type="NCBI Taxonomy" id="182803"/>
    <lineage>
        <taxon>Eukaryota</taxon>
        <taxon>Metazoa</taxon>
        <taxon>Ecdysozoa</taxon>
        <taxon>Arthropoda</taxon>
        <taxon>Chelicerata</taxon>
        <taxon>Arachnida</taxon>
        <taxon>Araneae</taxon>
        <taxon>Araneomorphae</taxon>
        <taxon>Entelegynae</taxon>
        <taxon>Araneoidea</taxon>
        <taxon>Araneidae</taxon>
        <taxon>Araneus</taxon>
    </lineage>
</organism>
<gene>
    <name evidence="2" type="ORF">AVEN_154495_1</name>
</gene>
<evidence type="ECO:0000313" key="3">
    <source>
        <dbReference type="Proteomes" id="UP000499080"/>
    </source>
</evidence>
<feature type="compositionally biased region" description="Polar residues" evidence="1">
    <location>
        <begin position="63"/>
        <end position="76"/>
    </location>
</feature>
<dbReference type="Proteomes" id="UP000499080">
    <property type="component" value="Unassembled WGS sequence"/>
</dbReference>
<dbReference type="EMBL" id="BGPR01010089">
    <property type="protein sequence ID" value="GBN44179.1"/>
    <property type="molecule type" value="Genomic_DNA"/>
</dbReference>
<dbReference type="AlphaFoldDB" id="A0A4Y2NZH9"/>
<accession>A0A4Y2NZH9</accession>
<sequence>MLNVGGYLKKICDNACCFSSPTVLELRNHTAAHRKSDALAAAVQRKIPNIVKSKKRTKKLQKQDSNVPDESISDPSVSLAAPPISSNDVPAPPAASPQP</sequence>
<proteinExistence type="predicted"/>
<feature type="compositionally biased region" description="Pro residues" evidence="1">
    <location>
        <begin position="90"/>
        <end position="99"/>
    </location>
</feature>
<evidence type="ECO:0000313" key="2">
    <source>
        <dbReference type="EMBL" id="GBN44179.1"/>
    </source>
</evidence>
<protein>
    <submittedName>
        <fullName evidence="2">Uncharacterized protein</fullName>
    </submittedName>
</protein>
<name>A0A4Y2NZH9_ARAVE</name>